<feature type="compositionally biased region" description="Polar residues" evidence="1">
    <location>
        <begin position="83"/>
        <end position="99"/>
    </location>
</feature>
<proteinExistence type="predicted"/>
<feature type="region of interest" description="Disordered" evidence="1">
    <location>
        <begin position="65"/>
        <end position="99"/>
    </location>
</feature>
<evidence type="ECO:0000313" key="2">
    <source>
        <dbReference type="EMBL" id="PTB45580.1"/>
    </source>
</evidence>
<evidence type="ECO:0000313" key="3">
    <source>
        <dbReference type="Proteomes" id="UP000240493"/>
    </source>
</evidence>
<accession>A0A2T3ZLA2</accession>
<sequence length="212" mass="23806">MLLPRALEGREKSVSPLGIASLLAPLMPGSSNSPFCRESDKAYVLLSWPPCRVLTCWELQKQRQKQRETHRDRRDDDDVKGQAISQRCSSQEESSPQRCCTSVGHDATCVWRAVHAEFRGASTRWVLTRVRNSGKPFSFFLYFLFFSFAAAAKKKGRARPIEDPGFSSSRALALTRSALLWIWARTRRCAVAGLVIRSRNHLIARIKPSGGG</sequence>
<protein>
    <submittedName>
        <fullName evidence="2">Uncharacterized protein</fullName>
    </submittedName>
</protein>
<name>A0A2T3ZLA2_TRIA4</name>
<dbReference type="AlphaFoldDB" id="A0A2T3ZLA2"/>
<dbReference type="EMBL" id="KZ679257">
    <property type="protein sequence ID" value="PTB45580.1"/>
    <property type="molecule type" value="Genomic_DNA"/>
</dbReference>
<gene>
    <name evidence="2" type="ORF">M441DRAFT_321041</name>
</gene>
<keyword evidence="3" id="KW-1185">Reference proteome</keyword>
<organism evidence="2 3">
    <name type="scientific">Trichoderma asperellum (strain ATCC 204424 / CBS 433.97 / NBRC 101777)</name>
    <dbReference type="NCBI Taxonomy" id="1042311"/>
    <lineage>
        <taxon>Eukaryota</taxon>
        <taxon>Fungi</taxon>
        <taxon>Dikarya</taxon>
        <taxon>Ascomycota</taxon>
        <taxon>Pezizomycotina</taxon>
        <taxon>Sordariomycetes</taxon>
        <taxon>Hypocreomycetidae</taxon>
        <taxon>Hypocreales</taxon>
        <taxon>Hypocreaceae</taxon>
        <taxon>Trichoderma</taxon>
    </lineage>
</organism>
<evidence type="ECO:0000256" key="1">
    <source>
        <dbReference type="SAM" id="MobiDB-lite"/>
    </source>
</evidence>
<feature type="compositionally biased region" description="Basic and acidic residues" evidence="1">
    <location>
        <begin position="65"/>
        <end position="80"/>
    </location>
</feature>
<reference evidence="2 3" key="1">
    <citation type="submission" date="2016-07" db="EMBL/GenBank/DDBJ databases">
        <title>Multiple horizontal gene transfer events from other fungi enriched the ability of initially mycotrophic Trichoderma (Ascomycota) to feed on dead plant biomass.</title>
        <authorList>
            <consortium name="DOE Joint Genome Institute"/>
            <person name="Aerts A."/>
            <person name="Atanasova L."/>
            <person name="Chenthamara K."/>
            <person name="Zhang J."/>
            <person name="Grujic M."/>
            <person name="Henrissat B."/>
            <person name="Kuo A."/>
            <person name="Salamov A."/>
            <person name="Lipzen A."/>
            <person name="Labutti K."/>
            <person name="Barry K."/>
            <person name="Miao Y."/>
            <person name="Rahimi M.J."/>
            <person name="Shen Q."/>
            <person name="Grigoriev I.V."/>
            <person name="Kubicek C.P."/>
            <person name="Druzhinina I.S."/>
        </authorList>
    </citation>
    <scope>NUCLEOTIDE SEQUENCE [LARGE SCALE GENOMIC DNA]</scope>
    <source>
        <strain evidence="2 3">CBS 433.97</strain>
    </source>
</reference>
<dbReference type="Proteomes" id="UP000240493">
    <property type="component" value="Unassembled WGS sequence"/>
</dbReference>